<feature type="transmembrane region" description="Helical" evidence="7">
    <location>
        <begin position="95"/>
        <end position="113"/>
    </location>
</feature>
<keyword evidence="3" id="KW-0808">Transferase</keyword>
<dbReference type="PROSITE" id="PS50109">
    <property type="entry name" value="HIS_KIN"/>
    <property type="match status" value="1"/>
</dbReference>
<dbReference type="InterPro" id="IPR036890">
    <property type="entry name" value="HATPase_C_sf"/>
</dbReference>
<feature type="transmembrane region" description="Helical" evidence="7">
    <location>
        <begin position="37"/>
        <end position="58"/>
    </location>
</feature>
<organism evidence="9 10">
    <name type="scientific">Stenotrophomonas koreensis</name>
    <dbReference type="NCBI Taxonomy" id="266128"/>
    <lineage>
        <taxon>Bacteria</taxon>
        <taxon>Pseudomonadati</taxon>
        <taxon>Pseudomonadota</taxon>
        <taxon>Gammaproteobacteria</taxon>
        <taxon>Lysobacterales</taxon>
        <taxon>Lysobacteraceae</taxon>
        <taxon>Stenotrophomonas</taxon>
    </lineage>
</organism>
<dbReference type="GO" id="GO:0000155">
    <property type="term" value="F:phosphorelay sensor kinase activity"/>
    <property type="evidence" value="ECO:0007669"/>
    <property type="project" value="InterPro"/>
</dbReference>
<keyword evidence="5 9" id="KW-0418">Kinase</keyword>
<evidence type="ECO:0000256" key="1">
    <source>
        <dbReference type="ARBA" id="ARBA00000085"/>
    </source>
</evidence>
<dbReference type="Gene3D" id="1.10.287.130">
    <property type="match status" value="1"/>
</dbReference>
<keyword evidence="7" id="KW-1133">Transmembrane helix</keyword>
<dbReference type="PANTHER" id="PTHR44936">
    <property type="entry name" value="SENSOR PROTEIN CREC"/>
    <property type="match status" value="1"/>
</dbReference>
<evidence type="ECO:0000256" key="6">
    <source>
        <dbReference type="ARBA" id="ARBA00022840"/>
    </source>
</evidence>
<dbReference type="EC" id="2.7.13.3" evidence="2"/>
<dbReference type="GO" id="GO:0005886">
    <property type="term" value="C:plasma membrane"/>
    <property type="evidence" value="ECO:0007669"/>
    <property type="project" value="TreeGrafter"/>
</dbReference>
<evidence type="ECO:0000313" key="10">
    <source>
        <dbReference type="Proteomes" id="UP000051254"/>
    </source>
</evidence>
<keyword evidence="6" id="KW-0067">ATP-binding</keyword>
<feature type="domain" description="Histidine kinase" evidence="8">
    <location>
        <begin position="206"/>
        <end position="405"/>
    </location>
</feature>
<dbReference type="EMBL" id="LDJH01000006">
    <property type="protein sequence ID" value="KRG59728.1"/>
    <property type="molecule type" value="Genomic_DNA"/>
</dbReference>
<dbReference type="Pfam" id="PF25323">
    <property type="entry name" value="6TM_PilS"/>
    <property type="match status" value="1"/>
</dbReference>
<evidence type="ECO:0000256" key="4">
    <source>
        <dbReference type="ARBA" id="ARBA00022741"/>
    </source>
</evidence>
<dbReference type="InterPro" id="IPR050980">
    <property type="entry name" value="2C_sensor_his_kinase"/>
</dbReference>
<gene>
    <name evidence="9" type="ORF">ABB25_04210</name>
</gene>
<accession>A0A0R0BRH7</accession>
<dbReference type="InterPro" id="IPR036097">
    <property type="entry name" value="HisK_dim/P_sf"/>
</dbReference>
<keyword evidence="7" id="KW-0472">Membrane</keyword>
<dbReference type="RefSeq" id="WP_057664105.1">
    <property type="nucleotide sequence ID" value="NZ_LDJH01000006.1"/>
</dbReference>
<dbReference type="Gene3D" id="3.30.565.10">
    <property type="entry name" value="Histidine kinase-like ATPase, C-terminal domain"/>
    <property type="match status" value="1"/>
</dbReference>
<keyword evidence="10" id="KW-1185">Reference proteome</keyword>
<keyword evidence="4" id="KW-0547">Nucleotide-binding</keyword>
<dbReference type="InterPro" id="IPR003594">
    <property type="entry name" value="HATPase_dom"/>
</dbReference>
<dbReference type="FunFam" id="1.10.287.130:FF:000121">
    <property type="entry name" value="Histidine kinase sensor protein"/>
    <property type="match status" value="1"/>
</dbReference>
<evidence type="ECO:0000256" key="5">
    <source>
        <dbReference type="ARBA" id="ARBA00022777"/>
    </source>
</evidence>
<dbReference type="SMART" id="SM00387">
    <property type="entry name" value="HATPase_c"/>
    <property type="match status" value="1"/>
</dbReference>
<dbReference type="InterPro" id="IPR004358">
    <property type="entry name" value="Sig_transdc_His_kin-like_C"/>
</dbReference>
<evidence type="ECO:0000256" key="3">
    <source>
        <dbReference type="ARBA" id="ARBA00022679"/>
    </source>
</evidence>
<comment type="catalytic activity">
    <reaction evidence="1">
        <text>ATP + protein L-histidine = ADP + protein N-phospho-L-histidine.</text>
        <dbReference type="EC" id="2.7.13.3"/>
    </reaction>
</comment>
<feature type="transmembrane region" description="Helical" evidence="7">
    <location>
        <begin position="120"/>
        <end position="138"/>
    </location>
</feature>
<dbReference type="PATRIC" id="fig|266128.3.peg.2492"/>
<name>A0A0R0BRH7_9GAMM</name>
<comment type="caution">
    <text evidence="9">The sequence shown here is derived from an EMBL/GenBank/DDBJ whole genome shotgun (WGS) entry which is preliminary data.</text>
</comment>
<dbReference type="SUPFAM" id="SSF55874">
    <property type="entry name" value="ATPase domain of HSP90 chaperone/DNA topoisomerase II/histidine kinase"/>
    <property type="match status" value="1"/>
</dbReference>
<feature type="transmembrane region" description="Helical" evidence="7">
    <location>
        <begin position="150"/>
        <end position="170"/>
    </location>
</feature>
<sequence length="409" mass="44010">MQSSSPPPFLRTLCSLRWLATAGQAVAILVASSVLQMQLPLLPLWAGVCALAMFNAIVQWHLPRRASEPTPATAFGHILVDITVLTWMVGFSGGIANPFGSLFVILIALAALALPRAWSLAVAAAAVLGYLTSALAGIELPASSLSPTQLQRWGSAINFLLSSVVVLLFATRLASSLRTREAELAALRERFTRNEGIVALATHAASVAHELNTPLATLTLLIDDLTEQAPNQEWHEDLTTAQLLLGQCRQRVHELAAPAQQHSARATITLEQVIWQWQLVRPTIDLHRNPTAPLQQHVEPAVAHLLMVLLNNAADASQQAGRQRIDLELELAGQHLHGQVRDYGPGFDPRQAALPGKLFNSSKSDGLGVGLALSHATIERLGGQLWMRPADGPGSSVSFTLPVNYQDAQ</sequence>
<dbReference type="OrthoDB" id="9785252at2"/>
<dbReference type="PRINTS" id="PR00344">
    <property type="entry name" value="BCTRLSENSOR"/>
</dbReference>
<reference evidence="9 10" key="1">
    <citation type="submission" date="2015-05" db="EMBL/GenBank/DDBJ databases">
        <title>Genome sequencing and analysis of members of genus Stenotrophomonas.</title>
        <authorList>
            <person name="Patil P.P."/>
            <person name="Midha S."/>
            <person name="Patil P.B."/>
        </authorList>
    </citation>
    <scope>NUCLEOTIDE SEQUENCE [LARGE SCALE GENOMIC DNA]</scope>
    <source>
        <strain evidence="9 10">DSM 17805</strain>
    </source>
</reference>
<evidence type="ECO:0000256" key="2">
    <source>
        <dbReference type="ARBA" id="ARBA00012438"/>
    </source>
</evidence>
<evidence type="ECO:0000259" key="8">
    <source>
        <dbReference type="PROSITE" id="PS50109"/>
    </source>
</evidence>
<keyword evidence="7" id="KW-0812">Transmembrane</keyword>
<dbReference type="Pfam" id="PF02518">
    <property type="entry name" value="HATPase_c"/>
    <property type="match status" value="1"/>
</dbReference>
<evidence type="ECO:0000256" key="7">
    <source>
        <dbReference type="SAM" id="Phobius"/>
    </source>
</evidence>
<dbReference type="SUPFAM" id="SSF47384">
    <property type="entry name" value="Homodimeric domain of signal transducing histidine kinase"/>
    <property type="match status" value="1"/>
</dbReference>
<protein>
    <recommendedName>
        <fullName evidence="2">histidine kinase</fullName>
        <ecNumber evidence="2">2.7.13.3</ecNumber>
    </recommendedName>
</protein>
<dbReference type="PANTHER" id="PTHR44936:SF10">
    <property type="entry name" value="SENSOR PROTEIN RSTB"/>
    <property type="match status" value="1"/>
</dbReference>
<evidence type="ECO:0000313" key="9">
    <source>
        <dbReference type="EMBL" id="KRG59728.1"/>
    </source>
</evidence>
<dbReference type="STRING" id="266128.ABB25_04210"/>
<dbReference type="InterPro" id="IPR005467">
    <property type="entry name" value="His_kinase_dom"/>
</dbReference>
<proteinExistence type="predicted"/>
<dbReference type="AlphaFoldDB" id="A0A0R0BRH7"/>
<dbReference type="GO" id="GO:0005524">
    <property type="term" value="F:ATP binding"/>
    <property type="evidence" value="ECO:0007669"/>
    <property type="project" value="UniProtKB-KW"/>
</dbReference>
<dbReference type="Proteomes" id="UP000051254">
    <property type="component" value="Unassembled WGS sequence"/>
</dbReference>